<feature type="coiled-coil region" evidence="1">
    <location>
        <begin position="70"/>
        <end position="153"/>
    </location>
</feature>
<gene>
    <name evidence="3" type="ORF">GSMUA_300170.1</name>
</gene>
<dbReference type="OMA" id="DLTFFKP"/>
<accession>A0A804HUV3</accession>
<keyword evidence="5" id="KW-1185">Reference proteome</keyword>
<reference evidence="3" key="1">
    <citation type="submission" date="2021-03" db="EMBL/GenBank/DDBJ databases">
        <authorList>
            <consortium name="Genoscope - CEA"/>
            <person name="William W."/>
        </authorList>
    </citation>
    <scope>NUCLEOTIDE SEQUENCE</scope>
    <source>
        <strain evidence="3">Doubled-haploid Pahang</strain>
    </source>
</reference>
<dbReference type="EnsemblPlants" id="Ma01_t16530.1">
    <property type="protein sequence ID" value="Ma01_p16530.1"/>
    <property type="gene ID" value="Ma01_g16530"/>
</dbReference>
<name>A0A804HUV3_MUSAM</name>
<feature type="region of interest" description="Disordered" evidence="2">
    <location>
        <begin position="185"/>
        <end position="228"/>
    </location>
</feature>
<sequence length="287" mass="33013">MCSSFLPLSLCSKRGIATLLTCESQDNTHTHTRDLICCDDCPQHHRVYNWTRSEALLLPRNLSMDCHGTRSEVELELELAHARIEELKAELEQERRMRCKAESTSKALARELAEERRAREAAEGLRRRLEEELASRQEEVERVTREIEEERRMLQIAELWREERVQIKLLEAKLVMEEKLQQMTTTTTTMTTTAAGQGKREGENKGGDQSQSGQHGQQRREVENPHIRRGIKGFVEFPKVGRTQRPAKEGRVALGESNLECQRAQLRILLRQRNHGGLVGTSLHFVT</sequence>
<keyword evidence="1" id="KW-0175">Coiled coil</keyword>
<dbReference type="InParanoid" id="A0A804HUV3"/>
<evidence type="ECO:0000256" key="1">
    <source>
        <dbReference type="SAM" id="Coils"/>
    </source>
</evidence>
<dbReference type="PANTHER" id="PTHR31071:SF39">
    <property type="entry name" value="PROTEIN BRANCHLESS TRICHOME"/>
    <property type="match status" value="1"/>
</dbReference>
<dbReference type="Gramene" id="Ma01_t16530.1">
    <property type="protein sequence ID" value="Ma01_p16530.1"/>
    <property type="gene ID" value="Ma01_g16530"/>
</dbReference>
<dbReference type="AlphaFoldDB" id="A0A804HUV3"/>
<feature type="compositionally biased region" description="Low complexity" evidence="2">
    <location>
        <begin position="207"/>
        <end position="216"/>
    </location>
</feature>
<protein>
    <submittedName>
        <fullName evidence="3">(wild Malaysian banana) hypothetical protein</fullName>
    </submittedName>
</protein>
<dbReference type="Proteomes" id="UP000012960">
    <property type="component" value="Unplaced"/>
</dbReference>
<evidence type="ECO:0000313" key="3">
    <source>
        <dbReference type="EMBL" id="CAG1859722.1"/>
    </source>
</evidence>
<organism evidence="4 5">
    <name type="scientific">Musa acuminata subsp. malaccensis</name>
    <name type="common">Wild banana</name>
    <name type="synonym">Musa malaccensis</name>
    <dbReference type="NCBI Taxonomy" id="214687"/>
    <lineage>
        <taxon>Eukaryota</taxon>
        <taxon>Viridiplantae</taxon>
        <taxon>Streptophyta</taxon>
        <taxon>Embryophyta</taxon>
        <taxon>Tracheophyta</taxon>
        <taxon>Spermatophyta</taxon>
        <taxon>Magnoliopsida</taxon>
        <taxon>Liliopsida</taxon>
        <taxon>Zingiberales</taxon>
        <taxon>Musaceae</taxon>
        <taxon>Musa</taxon>
    </lineage>
</organism>
<dbReference type="PANTHER" id="PTHR31071">
    <property type="entry name" value="GB|AAF24581.1"/>
    <property type="match status" value="1"/>
</dbReference>
<evidence type="ECO:0000313" key="4">
    <source>
        <dbReference type="EnsemblPlants" id="Ma01_p16530.1"/>
    </source>
</evidence>
<reference evidence="4" key="2">
    <citation type="submission" date="2021-05" db="UniProtKB">
        <authorList>
            <consortium name="EnsemblPlants"/>
        </authorList>
    </citation>
    <scope>IDENTIFICATION</scope>
    <source>
        <strain evidence="4">subsp. malaccensis</strain>
    </source>
</reference>
<evidence type="ECO:0000256" key="2">
    <source>
        <dbReference type="SAM" id="MobiDB-lite"/>
    </source>
</evidence>
<dbReference type="InterPro" id="IPR043424">
    <property type="entry name" value="BLT-like"/>
</dbReference>
<dbReference type="OrthoDB" id="777875at2759"/>
<dbReference type="EMBL" id="HG996466">
    <property type="protein sequence ID" value="CAG1859722.1"/>
    <property type="molecule type" value="Genomic_DNA"/>
</dbReference>
<proteinExistence type="predicted"/>
<evidence type="ECO:0000313" key="5">
    <source>
        <dbReference type="Proteomes" id="UP000012960"/>
    </source>
</evidence>